<evidence type="ECO:0000313" key="3">
    <source>
        <dbReference type="Proteomes" id="UP000039865"/>
    </source>
</evidence>
<reference evidence="2 3" key="1">
    <citation type="submission" date="2014-06" db="EMBL/GenBank/DDBJ databases">
        <authorList>
            <person name="Swart Estienne"/>
        </authorList>
    </citation>
    <scope>NUCLEOTIDE SEQUENCE [LARGE SCALE GENOMIC DNA]</scope>
    <source>
        <strain evidence="2 3">130c</strain>
    </source>
</reference>
<name>A0A078ARA0_STYLE</name>
<evidence type="ECO:0000256" key="1">
    <source>
        <dbReference type="SAM" id="MobiDB-lite"/>
    </source>
</evidence>
<proteinExistence type="predicted"/>
<organism evidence="2 3">
    <name type="scientific">Stylonychia lemnae</name>
    <name type="common">Ciliate</name>
    <dbReference type="NCBI Taxonomy" id="5949"/>
    <lineage>
        <taxon>Eukaryota</taxon>
        <taxon>Sar</taxon>
        <taxon>Alveolata</taxon>
        <taxon>Ciliophora</taxon>
        <taxon>Intramacronucleata</taxon>
        <taxon>Spirotrichea</taxon>
        <taxon>Stichotrichia</taxon>
        <taxon>Sporadotrichida</taxon>
        <taxon>Oxytrichidae</taxon>
        <taxon>Stylonychinae</taxon>
        <taxon>Stylonychia</taxon>
    </lineage>
</organism>
<dbReference type="EMBL" id="CCKQ01013120">
    <property type="protein sequence ID" value="CDW84749.1"/>
    <property type="molecule type" value="Genomic_DNA"/>
</dbReference>
<accession>A0A078ARA0</accession>
<feature type="region of interest" description="Disordered" evidence="1">
    <location>
        <begin position="593"/>
        <end position="636"/>
    </location>
</feature>
<dbReference type="OrthoDB" id="313387at2759"/>
<dbReference type="InParanoid" id="A0A078ARA0"/>
<feature type="compositionally biased region" description="Basic and acidic residues" evidence="1">
    <location>
        <begin position="606"/>
        <end position="629"/>
    </location>
</feature>
<protein>
    <submittedName>
        <fullName evidence="2">Uncharacterized protein</fullName>
    </submittedName>
</protein>
<dbReference type="AlphaFoldDB" id="A0A078ARA0"/>
<keyword evidence="3" id="KW-1185">Reference proteome</keyword>
<evidence type="ECO:0000313" key="2">
    <source>
        <dbReference type="EMBL" id="CDW84749.1"/>
    </source>
</evidence>
<feature type="region of interest" description="Disordered" evidence="1">
    <location>
        <begin position="1"/>
        <end position="21"/>
    </location>
</feature>
<gene>
    <name evidence="2" type="primary">Contig10926.g11677</name>
    <name evidence="2" type="ORF">STYLEM_13817</name>
</gene>
<feature type="compositionally biased region" description="Polar residues" evidence="1">
    <location>
        <begin position="9"/>
        <end position="21"/>
    </location>
</feature>
<dbReference type="Proteomes" id="UP000039865">
    <property type="component" value="Unassembled WGS sequence"/>
</dbReference>
<sequence>MALGKKSSTKMNNKQLSKGSFGRQNSIDFIEDLPRLQSSGSLKKRDSKRYSKNDPEDQARLLEYYNDLKTIQENKELPSRQVYLRRIGLNLVKCREDLYKFPILQSIEETSKIMLMNEFELLYWYDLMRTYLNNLKIAKFTQESVRLFFFLSAMFVKRFLYQQQMQYAFPEENMNRFKYQIESVEAYIKAYHYSNFDSVYKQFDRQEMILLDPQFRESGAEQIKTQMNHSYESFSYLSNISTRRIQELFNELRQPFETDNKINIIDYNWHVDGILKNSQSYNKENADKKENPTAKKITHEDQLQIQVKNSLQNQGVQIRPSQQNLLPGSNPPQQLNNPQLIKRRSNRDKNFHNNISATSSLPLGHHDSFLNQQIDQQTIQQLYQGYQNYPIARGLSNYPGLSSIPSIPYFSAKDSQFYPSENQIQQFMSHGGLQRNSSIRSTRSRQDEDEMYKIGMTGLASQNPSLKKPIGIKPMVGNHSSTNNLTDLQRNASKNAIGGEFDNKSISFSAAQIQNLHETLKNLKYDDDLQSPSLFGGIDRQQSASQFLIGGDMGGMPPNLGLNKSNSFLNNWSGQNNFILNREASAFQTLRVKDEKQGSETQRPSPELKLDKNFGSYVKHEHARYEDKTQANGRRR</sequence>